<evidence type="ECO:0000313" key="1">
    <source>
        <dbReference type="EMBL" id="MEM0515971.1"/>
    </source>
</evidence>
<dbReference type="Proteomes" id="UP001447008">
    <property type="component" value="Unassembled WGS sequence"/>
</dbReference>
<gene>
    <name evidence="1" type="ORF">WCN91_11190</name>
</gene>
<protein>
    <recommendedName>
        <fullName evidence="3">GRAM domain-containing protein</fullName>
    </recommendedName>
</protein>
<sequence>MSASILKSAKVTAQQGVARADGELVLTESELQFSPFNKKYGLGPYAFSRANITEVQRTRGKGGGIIPLSSEAIKITLINGQAYEFILANPQQWLETLQDH</sequence>
<organism evidence="1 2">
    <name type="scientific">Pseudoalteromonas qingdaonensis</name>
    <dbReference type="NCBI Taxonomy" id="3131913"/>
    <lineage>
        <taxon>Bacteria</taxon>
        <taxon>Pseudomonadati</taxon>
        <taxon>Pseudomonadota</taxon>
        <taxon>Gammaproteobacteria</taxon>
        <taxon>Alteromonadales</taxon>
        <taxon>Pseudoalteromonadaceae</taxon>
        <taxon>Pseudoalteromonas</taxon>
    </lineage>
</organism>
<evidence type="ECO:0000313" key="2">
    <source>
        <dbReference type="Proteomes" id="UP001447008"/>
    </source>
</evidence>
<dbReference type="RefSeq" id="WP_342679090.1">
    <property type="nucleotide sequence ID" value="NZ_JBCGCU010000012.1"/>
</dbReference>
<keyword evidence="2" id="KW-1185">Reference proteome</keyword>
<reference evidence="1 2" key="1">
    <citation type="submission" date="2024-03" db="EMBL/GenBank/DDBJ databases">
        <title>Pseudoalteromonas qingdaonensis sp. nov., isolated from the intestines of marine benthic organisms.</title>
        <authorList>
            <person name="Lin X."/>
            <person name="Fang S."/>
            <person name="Hu X."/>
        </authorList>
    </citation>
    <scope>NUCLEOTIDE SEQUENCE [LARGE SCALE GENOMIC DNA]</scope>
    <source>
        <strain evidence="1 2">YIC-827</strain>
    </source>
</reference>
<name>A0ABU9MXH5_9GAMM</name>
<accession>A0ABU9MXH5</accession>
<proteinExistence type="predicted"/>
<comment type="caution">
    <text evidence="1">The sequence shown here is derived from an EMBL/GenBank/DDBJ whole genome shotgun (WGS) entry which is preliminary data.</text>
</comment>
<evidence type="ECO:0008006" key="3">
    <source>
        <dbReference type="Google" id="ProtNLM"/>
    </source>
</evidence>
<dbReference type="EMBL" id="JBCGCU010000012">
    <property type="protein sequence ID" value="MEM0515971.1"/>
    <property type="molecule type" value="Genomic_DNA"/>
</dbReference>